<dbReference type="FunFam" id="2.160.20.10:FF:000061">
    <property type="entry name" value="F-box protein 10"/>
    <property type="match status" value="1"/>
</dbReference>
<reference evidence="5" key="3">
    <citation type="submission" date="2025-09" db="UniProtKB">
        <authorList>
            <consortium name="Ensembl"/>
        </authorList>
    </citation>
    <scope>IDENTIFICATION</scope>
</reference>
<organism evidence="5 6">
    <name type="scientific">Hucho hucho</name>
    <name type="common">huchen</name>
    <dbReference type="NCBI Taxonomy" id="62062"/>
    <lineage>
        <taxon>Eukaryota</taxon>
        <taxon>Metazoa</taxon>
        <taxon>Chordata</taxon>
        <taxon>Craniata</taxon>
        <taxon>Vertebrata</taxon>
        <taxon>Euteleostomi</taxon>
        <taxon>Actinopterygii</taxon>
        <taxon>Neopterygii</taxon>
        <taxon>Teleostei</taxon>
        <taxon>Protacanthopterygii</taxon>
        <taxon>Salmoniformes</taxon>
        <taxon>Salmonidae</taxon>
        <taxon>Salmoninae</taxon>
        <taxon>Hucho</taxon>
    </lineage>
</organism>
<dbReference type="Ensembl" id="ENSHHUT00000003920.1">
    <property type="protein sequence ID" value="ENSHHUP00000003792.1"/>
    <property type="gene ID" value="ENSHHUG00000002390.1"/>
</dbReference>
<dbReference type="Gene3D" id="2.160.20.10">
    <property type="entry name" value="Single-stranded right-handed beta-helix, Pectin lyase-like"/>
    <property type="match status" value="1"/>
</dbReference>
<dbReference type="GO" id="GO:0006511">
    <property type="term" value="P:ubiquitin-dependent protein catabolic process"/>
    <property type="evidence" value="ECO:0007669"/>
    <property type="project" value="TreeGrafter"/>
</dbReference>
<name>A0A4W5JJJ1_9TELE</name>
<dbReference type="Proteomes" id="UP000314982">
    <property type="component" value="Unassembled WGS sequence"/>
</dbReference>
<proteinExistence type="predicted"/>
<dbReference type="Pfam" id="PF13229">
    <property type="entry name" value="Beta_helix"/>
    <property type="match status" value="1"/>
</dbReference>
<feature type="region of interest" description="Disordered" evidence="2">
    <location>
        <begin position="206"/>
        <end position="225"/>
    </location>
</feature>
<evidence type="ECO:0000256" key="3">
    <source>
        <dbReference type="SAM" id="Phobius"/>
    </source>
</evidence>
<evidence type="ECO:0000256" key="2">
    <source>
        <dbReference type="SAM" id="MobiDB-lite"/>
    </source>
</evidence>
<feature type="transmembrane region" description="Helical" evidence="3">
    <location>
        <begin position="24"/>
        <end position="48"/>
    </location>
</feature>
<keyword evidence="3" id="KW-0472">Membrane</keyword>
<dbReference type="InterPro" id="IPR012334">
    <property type="entry name" value="Pectin_lyas_fold"/>
</dbReference>
<dbReference type="GeneTree" id="ENSGT00530000063425"/>
<feature type="region of interest" description="Disordered" evidence="2">
    <location>
        <begin position="231"/>
        <end position="267"/>
    </location>
</feature>
<keyword evidence="1" id="KW-0677">Repeat</keyword>
<sequence>NNDVWSTQAESLVPSKRSIVGKSLLWNVTNSLSLCLSLSLSLCVSVSVSLSLCLFLYLSVSLSLSLSLAVGLYVKSSEPLNVIANLVNSNRGTGVAVLQSGQLTRLVANCVHGNGRGGVIVERECRVELRGNGVYDNGGHGVSFRGDGQVVENDVVGNRGYGIRLTDSANVKVLRNRVQPVQGCGIAVLGPAKAVVHDNLVFQGHPGNVKPPLHRDPGSDSSALRNNSVLKHSNRTCSSVPPWVLENPPPRPLSDRPSSLPPSSSCHPSHFAISMTTRITATVESGCHNNGSVFCTIL</sequence>
<feature type="domain" description="Right handed beta helix" evidence="4">
    <location>
        <begin position="71"/>
        <end position="201"/>
    </location>
</feature>
<reference evidence="6" key="1">
    <citation type="submission" date="2018-06" db="EMBL/GenBank/DDBJ databases">
        <title>Genome assembly of Danube salmon.</title>
        <authorList>
            <person name="Macqueen D.J."/>
            <person name="Gundappa M.K."/>
        </authorList>
    </citation>
    <scope>NUCLEOTIDE SEQUENCE [LARGE SCALE GENOMIC DNA]</scope>
</reference>
<evidence type="ECO:0000259" key="4">
    <source>
        <dbReference type="Pfam" id="PF13229"/>
    </source>
</evidence>
<keyword evidence="3" id="KW-1133">Transmembrane helix</keyword>
<keyword evidence="3" id="KW-0812">Transmembrane</keyword>
<accession>A0A4W5JJJ1</accession>
<dbReference type="InterPro" id="IPR039448">
    <property type="entry name" value="Beta_helix"/>
</dbReference>
<dbReference type="PANTHER" id="PTHR22990">
    <property type="entry name" value="F-BOX ONLY PROTEIN"/>
    <property type="match status" value="1"/>
</dbReference>
<reference evidence="5" key="2">
    <citation type="submission" date="2025-08" db="UniProtKB">
        <authorList>
            <consortium name="Ensembl"/>
        </authorList>
    </citation>
    <scope>IDENTIFICATION</scope>
</reference>
<evidence type="ECO:0000256" key="1">
    <source>
        <dbReference type="ARBA" id="ARBA00022737"/>
    </source>
</evidence>
<dbReference type="GO" id="GO:0042981">
    <property type="term" value="P:regulation of apoptotic process"/>
    <property type="evidence" value="ECO:0007669"/>
    <property type="project" value="TreeGrafter"/>
</dbReference>
<keyword evidence="6" id="KW-1185">Reference proteome</keyword>
<dbReference type="InterPro" id="IPR051550">
    <property type="entry name" value="SCF-Subunits/Alg-Epimerases"/>
</dbReference>
<evidence type="ECO:0000313" key="5">
    <source>
        <dbReference type="Ensembl" id="ENSHHUP00000003792.1"/>
    </source>
</evidence>
<dbReference type="SUPFAM" id="SSF51126">
    <property type="entry name" value="Pectin lyase-like"/>
    <property type="match status" value="1"/>
</dbReference>
<feature type="compositionally biased region" description="Low complexity" evidence="2">
    <location>
        <begin position="255"/>
        <end position="267"/>
    </location>
</feature>
<dbReference type="InterPro" id="IPR011050">
    <property type="entry name" value="Pectin_lyase_fold/virulence"/>
</dbReference>
<dbReference type="PANTHER" id="PTHR22990:SF15">
    <property type="entry name" value="F-BOX ONLY PROTEIN 10"/>
    <property type="match status" value="1"/>
</dbReference>
<protein>
    <recommendedName>
        <fullName evidence="4">Right handed beta helix domain-containing protein</fullName>
    </recommendedName>
</protein>
<dbReference type="STRING" id="62062.ENSHHUP00000003792"/>
<dbReference type="AlphaFoldDB" id="A0A4W5JJJ1"/>
<evidence type="ECO:0000313" key="6">
    <source>
        <dbReference type="Proteomes" id="UP000314982"/>
    </source>
</evidence>